<dbReference type="Proteomes" id="UP001190700">
    <property type="component" value="Unassembled WGS sequence"/>
</dbReference>
<keyword evidence="5" id="KW-1185">Reference proteome</keyword>
<name>A0AAE0FJF5_9CHLO</name>
<proteinExistence type="predicted"/>
<accession>A0AAE0FJF5</accession>
<evidence type="ECO:0000256" key="1">
    <source>
        <dbReference type="SAM" id="MobiDB-lite"/>
    </source>
</evidence>
<dbReference type="InterPro" id="IPR013830">
    <property type="entry name" value="SGNH_hydro"/>
</dbReference>
<evidence type="ECO:0000313" key="4">
    <source>
        <dbReference type="EMBL" id="KAK3260858.1"/>
    </source>
</evidence>
<feature type="domain" description="SGNH hydrolase-type esterase" evidence="3">
    <location>
        <begin position="353"/>
        <end position="467"/>
    </location>
</feature>
<dbReference type="AlphaFoldDB" id="A0AAE0FJF5"/>
<dbReference type="EMBL" id="LGRX02017373">
    <property type="protein sequence ID" value="KAK3260858.1"/>
    <property type="molecule type" value="Genomic_DNA"/>
</dbReference>
<feature type="chain" id="PRO_5042133822" description="SGNH hydrolase-type esterase domain-containing protein" evidence="2">
    <location>
        <begin position="20"/>
        <end position="516"/>
    </location>
</feature>
<feature type="region of interest" description="Disordered" evidence="1">
    <location>
        <begin position="84"/>
        <end position="110"/>
    </location>
</feature>
<evidence type="ECO:0000313" key="5">
    <source>
        <dbReference type="Proteomes" id="UP001190700"/>
    </source>
</evidence>
<evidence type="ECO:0000259" key="3">
    <source>
        <dbReference type="Pfam" id="PF13472"/>
    </source>
</evidence>
<sequence length="516" mass="57600">MRQTFCALLITLVLSAVVARDSSASATWSVETNQEEGRRFRGVPRPAVASRNLLDDGFFALPSAVVHRQAAAAQQLRNARAQTLAAQRAAKVAPPPRPPPSPPPTHHRGLPVTIPQHKRHVEVACLGDALSSEYPLWLQSFLGPGYKVSTFMMHCAAVLSGGARSCFEGSRQSCACENGYWAVWPFDGRFQEWDMLMGYGRLLQQHLKEWERWKGASEGEGRAFTEHEPPKHSHFPHEWKLMREHGAAVRLQLGKWAAVEGEGAEHVLNATSEHRDLVKSYQHILQKRSSRWDALLDSAEGQAMAKGELRRYRRTTIDWHWLHAHGEMIRQQEQEWQAHSEKVNPESQAYMPPPKPDIVILMLGTTDMRKGNPAVLNQTQFLSDYSRMINASKNLEPMPTVFVMLPPPIYAAPSSSTRVGDVVLKLIKRVAAENKVDLIDGFSALGGVNKLKSGMMQQDGLHPSQKGACALAGTAFRTIEASAVWKAAKERLRSNFSRGFNFDNPTPFECNVERKG</sequence>
<comment type="caution">
    <text evidence="4">The sequence shown here is derived from an EMBL/GenBank/DDBJ whole genome shotgun (WGS) entry which is preliminary data.</text>
</comment>
<gene>
    <name evidence="4" type="ORF">CYMTET_30206</name>
</gene>
<dbReference type="Gene3D" id="3.40.50.1110">
    <property type="entry name" value="SGNH hydrolase"/>
    <property type="match status" value="1"/>
</dbReference>
<reference evidence="4 5" key="1">
    <citation type="journal article" date="2015" name="Genome Biol. Evol.">
        <title>Comparative Genomics of a Bacterivorous Green Alga Reveals Evolutionary Causalities and Consequences of Phago-Mixotrophic Mode of Nutrition.</title>
        <authorList>
            <person name="Burns J.A."/>
            <person name="Paasch A."/>
            <person name="Narechania A."/>
            <person name="Kim E."/>
        </authorList>
    </citation>
    <scope>NUCLEOTIDE SEQUENCE [LARGE SCALE GENOMIC DNA]</scope>
    <source>
        <strain evidence="4 5">PLY_AMNH</strain>
    </source>
</reference>
<keyword evidence="2" id="KW-0732">Signal</keyword>
<dbReference type="SUPFAM" id="SSF52266">
    <property type="entry name" value="SGNH hydrolase"/>
    <property type="match status" value="1"/>
</dbReference>
<dbReference type="Pfam" id="PF13472">
    <property type="entry name" value="Lipase_GDSL_2"/>
    <property type="match status" value="1"/>
</dbReference>
<feature type="signal peptide" evidence="2">
    <location>
        <begin position="1"/>
        <end position="19"/>
    </location>
</feature>
<organism evidence="4 5">
    <name type="scientific">Cymbomonas tetramitiformis</name>
    <dbReference type="NCBI Taxonomy" id="36881"/>
    <lineage>
        <taxon>Eukaryota</taxon>
        <taxon>Viridiplantae</taxon>
        <taxon>Chlorophyta</taxon>
        <taxon>Pyramimonadophyceae</taxon>
        <taxon>Pyramimonadales</taxon>
        <taxon>Pyramimonadaceae</taxon>
        <taxon>Cymbomonas</taxon>
    </lineage>
</organism>
<evidence type="ECO:0000256" key="2">
    <source>
        <dbReference type="SAM" id="SignalP"/>
    </source>
</evidence>
<feature type="compositionally biased region" description="Pro residues" evidence="1">
    <location>
        <begin position="93"/>
        <end position="104"/>
    </location>
</feature>
<protein>
    <recommendedName>
        <fullName evidence="3">SGNH hydrolase-type esterase domain-containing protein</fullName>
    </recommendedName>
</protein>
<dbReference type="InterPro" id="IPR036514">
    <property type="entry name" value="SGNH_hydro_sf"/>
</dbReference>